<sequence length="270" mass="30164">MKSQPPMCYLYSGGYETDTKKQQINQNSSSATEQKRSSRHSSQNNIRAIDKLFISSGNALTIIANGQTQHHFYPYKYFNELVMTNGANWFLPVPNKSISPIDPLVQQPSPSMHSQSSTLNQHQTKSQPLSQDLDNKSQLSVQLSLDQDIQSSQQQSSDNSSVQSEIDDVQLRIRSPLLFIISASNSSMTVDLSTGGFYDFPEKESEFKELGEGGVEDFQYNPMWVCNVVPIPKYSFSSHHSIEDRFILGVGNGRTGSLHNMGLGNKLQTM</sequence>
<feature type="compositionally biased region" description="Polar residues" evidence="1">
    <location>
        <begin position="22"/>
        <end position="32"/>
    </location>
</feature>
<evidence type="ECO:0000256" key="1">
    <source>
        <dbReference type="SAM" id="MobiDB-lite"/>
    </source>
</evidence>
<feature type="region of interest" description="Disordered" evidence="1">
    <location>
        <begin position="101"/>
        <end position="133"/>
    </location>
</feature>
<dbReference type="Proteomes" id="UP000324800">
    <property type="component" value="Unassembled WGS sequence"/>
</dbReference>
<comment type="caution">
    <text evidence="2">The sequence shown here is derived from an EMBL/GenBank/DDBJ whole genome shotgun (WGS) entry which is preliminary data.</text>
</comment>
<feature type="non-terminal residue" evidence="2">
    <location>
        <position position="270"/>
    </location>
</feature>
<evidence type="ECO:0000313" key="2">
    <source>
        <dbReference type="EMBL" id="KAA6356125.1"/>
    </source>
</evidence>
<dbReference type="EMBL" id="SNRW01033499">
    <property type="protein sequence ID" value="KAA6356125.1"/>
    <property type="molecule type" value="Genomic_DNA"/>
</dbReference>
<organism evidence="2 3">
    <name type="scientific">Streblomastix strix</name>
    <dbReference type="NCBI Taxonomy" id="222440"/>
    <lineage>
        <taxon>Eukaryota</taxon>
        <taxon>Metamonada</taxon>
        <taxon>Preaxostyla</taxon>
        <taxon>Oxymonadida</taxon>
        <taxon>Streblomastigidae</taxon>
        <taxon>Streblomastix</taxon>
    </lineage>
</organism>
<dbReference type="AlphaFoldDB" id="A0A5J4TF57"/>
<name>A0A5J4TF57_9EUKA</name>
<gene>
    <name evidence="2" type="ORF">EZS28_048348</name>
</gene>
<protein>
    <submittedName>
        <fullName evidence="2">Uncharacterized protein</fullName>
    </submittedName>
</protein>
<feature type="region of interest" description="Disordered" evidence="1">
    <location>
        <begin position="22"/>
        <end position="44"/>
    </location>
</feature>
<accession>A0A5J4TF57</accession>
<feature type="compositionally biased region" description="Polar residues" evidence="1">
    <location>
        <begin position="118"/>
        <end position="132"/>
    </location>
</feature>
<proteinExistence type="predicted"/>
<evidence type="ECO:0000313" key="3">
    <source>
        <dbReference type="Proteomes" id="UP000324800"/>
    </source>
</evidence>
<feature type="compositionally biased region" description="Low complexity" evidence="1">
    <location>
        <begin position="106"/>
        <end position="117"/>
    </location>
</feature>
<reference evidence="2 3" key="1">
    <citation type="submission" date="2019-03" db="EMBL/GenBank/DDBJ databases">
        <title>Single cell metagenomics reveals metabolic interactions within the superorganism composed of flagellate Streblomastix strix and complex community of Bacteroidetes bacteria on its surface.</title>
        <authorList>
            <person name="Treitli S.C."/>
            <person name="Kolisko M."/>
            <person name="Husnik F."/>
            <person name="Keeling P."/>
            <person name="Hampl V."/>
        </authorList>
    </citation>
    <scope>NUCLEOTIDE SEQUENCE [LARGE SCALE GENOMIC DNA]</scope>
    <source>
        <strain evidence="2">ST1C</strain>
    </source>
</reference>